<proteinExistence type="predicted"/>
<sequence length="130" mass="14240">MVKHAAVLLTEWASARGVPPSAALTWAQRGELRVWRSGVGWLIRPDEPEPDGTAHPLVIVKRLSREDRLSLPAMSLSEWADLHGHHRSQAAAWATQGQLPAWRSGGAWLVTPKAARSPRKAPTPGRPARD</sequence>
<feature type="region of interest" description="Disordered" evidence="1">
    <location>
        <begin position="110"/>
        <end position="130"/>
    </location>
</feature>
<accession>A0ABQ2T009</accession>
<gene>
    <name evidence="2" type="ORF">GCM10008961_38190</name>
</gene>
<reference evidence="3" key="1">
    <citation type="journal article" date="2019" name="Int. J. Syst. Evol. Microbiol.">
        <title>The Global Catalogue of Microorganisms (GCM) 10K type strain sequencing project: providing services to taxonomists for standard genome sequencing and annotation.</title>
        <authorList>
            <consortium name="The Broad Institute Genomics Platform"/>
            <consortium name="The Broad Institute Genome Sequencing Center for Infectious Disease"/>
            <person name="Wu L."/>
            <person name="Ma J."/>
        </authorList>
    </citation>
    <scope>NUCLEOTIDE SEQUENCE [LARGE SCALE GENOMIC DNA]</scope>
    <source>
        <strain evidence="3">JCM 31406</strain>
    </source>
</reference>
<organism evidence="2 3">
    <name type="scientific">Deinococcus knuensis</name>
    <dbReference type="NCBI Taxonomy" id="1837380"/>
    <lineage>
        <taxon>Bacteria</taxon>
        <taxon>Thermotogati</taxon>
        <taxon>Deinococcota</taxon>
        <taxon>Deinococci</taxon>
        <taxon>Deinococcales</taxon>
        <taxon>Deinococcaceae</taxon>
        <taxon>Deinococcus</taxon>
    </lineage>
</organism>
<comment type="caution">
    <text evidence="2">The sequence shown here is derived from an EMBL/GenBank/DDBJ whole genome shotgun (WGS) entry which is preliminary data.</text>
</comment>
<name>A0ABQ2T009_9DEIO</name>
<dbReference type="RefSeq" id="WP_189104467.1">
    <property type="nucleotide sequence ID" value="NZ_BMQO01000038.1"/>
</dbReference>
<protein>
    <recommendedName>
        <fullName evidence="4">DNA-binding protein</fullName>
    </recommendedName>
</protein>
<dbReference type="EMBL" id="BMQO01000038">
    <property type="protein sequence ID" value="GGS43534.1"/>
    <property type="molecule type" value="Genomic_DNA"/>
</dbReference>
<keyword evidence="3" id="KW-1185">Reference proteome</keyword>
<evidence type="ECO:0000256" key="1">
    <source>
        <dbReference type="SAM" id="MobiDB-lite"/>
    </source>
</evidence>
<dbReference type="Proteomes" id="UP000620633">
    <property type="component" value="Unassembled WGS sequence"/>
</dbReference>
<evidence type="ECO:0008006" key="4">
    <source>
        <dbReference type="Google" id="ProtNLM"/>
    </source>
</evidence>
<evidence type="ECO:0000313" key="3">
    <source>
        <dbReference type="Proteomes" id="UP000620633"/>
    </source>
</evidence>
<evidence type="ECO:0000313" key="2">
    <source>
        <dbReference type="EMBL" id="GGS43534.1"/>
    </source>
</evidence>